<feature type="domain" description="Sodium/calcium exchanger membrane region" evidence="12">
    <location>
        <begin position="282"/>
        <end position="423"/>
    </location>
</feature>
<feature type="transmembrane region" description="Helical" evidence="11">
    <location>
        <begin position="379"/>
        <end position="399"/>
    </location>
</feature>
<dbReference type="Pfam" id="PF01699">
    <property type="entry name" value="Na_Ca_ex"/>
    <property type="match status" value="2"/>
</dbReference>
<evidence type="ECO:0000256" key="11">
    <source>
        <dbReference type="SAM" id="Phobius"/>
    </source>
</evidence>
<evidence type="ECO:0000256" key="6">
    <source>
        <dbReference type="ARBA" id="ARBA00022837"/>
    </source>
</evidence>
<dbReference type="InterPro" id="IPR044880">
    <property type="entry name" value="NCX_ion-bd_dom_sf"/>
</dbReference>
<evidence type="ECO:0000313" key="14">
    <source>
        <dbReference type="Proteomes" id="UP001437256"/>
    </source>
</evidence>
<keyword evidence="5 11" id="KW-0812">Transmembrane</keyword>
<feature type="transmembrane region" description="Helical" evidence="11">
    <location>
        <begin position="350"/>
        <end position="373"/>
    </location>
</feature>
<keyword evidence="3" id="KW-0813">Transport</keyword>
<feature type="transmembrane region" description="Helical" evidence="11">
    <location>
        <begin position="141"/>
        <end position="164"/>
    </location>
</feature>
<dbReference type="Proteomes" id="UP001437256">
    <property type="component" value="Unassembled WGS sequence"/>
</dbReference>
<dbReference type="InterPro" id="IPR004798">
    <property type="entry name" value="CAX-like"/>
</dbReference>
<feature type="compositionally biased region" description="Acidic residues" evidence="10">
    <location>
        <begin position="259"/>
        <end position="272"/>
    </location>
</feature>
<feature type="domain" description="Sodium/calcium exchanger membrane region" evidence="12">
    <location>
        <begin position="81"/>
        <end position="241"/>
    </location>
</feature>
<feature type="transmembrane region" description="Helical" evidence="11">
    <location>
        <begin position="57"/>
        <end position="76"/>
    </location>
</feature>
<gene>
    <name evidence="13" type="ORF">AAF712_002519</name>
</gene>
<keyword evidence="8" id="KW-0406">Ion transport</keyword>
<evidence type="ECO:0000256" key="10">
    <source>
        <dbReference type="SAM" id="MobiDB-lite"/>
    </source>
</evidence>
<evidence type="ECO:0000256" key="7">
    <source>
        <dbReference type="ARBA" id="ARBA00022989"/>
    </source>
</evidence>
<evidence type="ECO:0000256" key="8">
    <source>
        <dbReference type="ARBA" id="ARBA00023065"/>
    </source>
</evidence>
<evidence type="ECO:0000256" key="2">
    <source>
        <dbReference type="ARBA" id="ARBA00008170"/>
    </source>
</evidence>
<dbReference type="InterPro" id="IPR004837">
    <property type="entry name" value="NaCa_Exmemb"/>
</dbReference>
<feature type="transmembrane region" description="Helical" evidence="11">
    <location>
        <begin position="316"/>
        <end position="338"/>
    </location>
</feature>
<comment type="caution">
    <text evidence="13">The sequence shown here is derived from an EMBL/GenBank/DDBJ whole genome shotgun (WGS) entry which is preliminary data.</text>
</comment>
<feature type="transmembrane region" description="Helical" evidence="11">
    <location>
        <begin position="113"/>
        <end position="135"/>
    </location>
</feature>
<dbReference type="NCBIfam" id="TIGR00378">
    <property type="entry name" value="cax"/>
    <property type="match status" value="1"/>
</dbReference>
<dbReference type="InterPro" id="IPR004713">
    <property type="entry name" value="CaH_exchang"/>
</dbReference>
<feature type="region of interest" description="Disordered" evidence="10">
    <location>
        <begin position="526"/>
        <end position="556"/>
    </location>
</feature>
<proteinExistence type="inferred from homology"/>
<feature type="transmembrane region" description="Helical" evidence="11">
    <location>
        <begin position="281"/>
        <end position="304"/>
    </location>
</feature>
<dbReference type="Gene3D" id="1.20.1420.30">
    <property type="entry name" value="NCX, central ion-binding region"/>
    <property type="match status" value="2"/>
</dbReference>
<protein>
    <recommendedName>
        <fullName evidence="12">Sodium/calcium exchanger membrane region domain-containing protein</fullName>
    </recommendedName>
</protein>
<keyword evidence="4" id="KW-0109">Calcium transport</keyword>
<feature type="transmembrane region" description="Helical" evidence="11">
    <location>
        <begin position="82"/>
        <end position="101"/>
    </location>
</feature>
<feature type="region of interest" description="Disordered" evidence="10">
    <location>
        <begin position="624"/>
        <end position="645"/>
    </location>
</feature>
<accession>A0ABR3A8W3</accession>
<dbReference type="EMBL" id="JBBXMP010000007">
    <property type="protein sequence ID" value="KAL0070331.1"/>
    <property type="molecule type" value="Genomic_DNA"/>
</dbReference>
<evidence type="ECO:0000256" key="5">
    <source>
        <dbReference type="ARBA" id="ARBA00022692"/>
    </source>
</evidence>
<comment type="subcellular location">
    <subcellularLocation>
        <location evidence="1">Endomembrane system</location>
        <topology evidence="1">Multi-pass membrane protein</topology>
    </subcellularLocation>
</comment>
<keyword evidence="14" id="KW-1185">Reference proteome</keyword>
<organism evidence="13 14">
    <name type="scientific">Marasmius tenuissimus</name>
    <dbReference type="NCBI Taxonomy" id="585030"/>
    <lineage>
        <taxon>Eukaryota</taxon>
        <taxon>Fungi</taxon>
        <taxon>Dikarya</taxon>
        <taxon>Basidiomycota</taxon>
        <taxon>Agaricomycotina</taxon>
        <taxon>Agaricomycetes</taxon>
        <taxon>Agaricomycetidae</taxon>
        <taxon>Agaricales</taxon>
        <taxon>Marasmiineae</taxon>
        <taxon>Marasmiaceae</taxon>
        <taxon>Marasmius</taxon>
    </lineage>
</organism>
<evidence type="ECO:0000259" key="12">
    <source>
        <dbReference type="Pfam" id="PF01699"/>
    </source>
</evidence>
<keyword evidence="9 11" id="KW-0472">Membrane</keyword>
<feature type="transmembrane region" description="Helical" evidence="11">
    <location>
        <begin position="184"/>
        <end position="202"/>
    </location>
</feature>
<feature type="transmembrane region" description="Helical" evidence="11">
    <location>
        <begin position="222"/>
        <end position="239"/>
    </location>
</feature>
<evidence type="ECO:0000256" key="9">
    <source>
        <dbReference type="ARBA" id="ARBA00023136"/>
    </source>
</evidence>
<reference evidence="13 14" key="1">
    <citation type="submission" date="2024-05" db="EMBL/GenBank/DDBJ databases">
        <title>A draft genome resource for the thread blight pathogen Marasmius tenuissimus strain MS-2.</title>
        <authorList>
            <person name="Yulfo-Soto G.E."/>
            <person name="Baruah I.K."/>
            <person name="Amoako-Attah I."/>
            <person name="Bukari Y."/>
            <person name="Meinhardt L.W."/>
            <person name="Bailey B.A."/>
            <person name="Cohen S.P."/>
        </authorList>
    </citation>
    <scope>NUCLEOTIDE SEQUENCE [LARGE SCALE GENOMIC DNA]</scope>
    <source>
        <strain evidence="13 14">MS-2</strain>
    </source>
</reference>
<evidence type="ECO:0000313" key="13">
    <source>
        <dbReference type="EMBL" id="KAL0070331.1"/>
    </source>
</evidence>
<keyword evidence="6" id="KW-0106">Calcium</keyword>
<feature type="region of interest" description="Disordered" evidence="10">
    <location>
        <begin position="251"/>
        <end position="272"/>
    </location>
</feature>
<evidence type="ECO:0000256" key="4">
    <source>
        <dbReference type="ARBA" id="ARBA00022568"/>
    </source>
</evidence>
<dbReference type="PANTHER" id="PTHR31503:SF20">
    <property type="entry name" value="CA(2+)_H(+) EXCHANGER, PUTATIVE (EUROFUNG)-RELATED"/>
    <property type="match status" value="1"/>
</dbReference>
<dbReference type="PANTHER" id="PTHR31503">
    <property type="entry name" value="VACUOLAR CALCIUM ION TRANSPORTER"/>
    <property type="match status" value="1"/>
</dbReference>
<name>A0ABR3A8W3_9AGAR</name>
<feature type="transmembrane region" description="Helical" evidence="11">
    <location>
        <begin position="406"/>
        <end position="427"/>
    </location>
</feature>
<comment type="similarity">
    <text evidence="2">Belongs to the Ca(2+):cation antiporter (CaCA) (TC 2.A.19) family.</text>
</comment>
<sequence>MNRIYTTAENQDNLPCEAEIDSNECSRPQPNARGARPSSPKERIFDVLALRSTTQKAIWLVLLVLTPLSWAIHFGIPGNPTIIFVFTFLALIPQSQVLGYYTDKLGDCSGEKVAALLNASLGNAVELIVAIIALVKCELEVVQASLIGSVVSNVLLVTGVAIFAGGMKNGEQVFSSTEAQLQSALLAIAFSSVLFPTIFYFIETEKLPHEAMDKRQVHLLALSRGTALVLIFIYGSYLWHNMVSSRKAKNLDAEGSTQVEEEEVNPDEDKAEEEQLMDPKVAIALLVFVTVLIGVTCEFLVSSINGLVDQSPLSKQFVAFILLPMAGNAAEHASAIMLAWKNRMSMALDIAIGSSIQISIFVLPFMVLLAWIIGKPLTLYFDLLQTVVLVVSVMIVHYIVQDGKSLWIEGVILCSLYVILCIAFQVYTEPPHHYFTPPVTPPLVTPDIMGETRRSVYHPKFAKKAFRANAREAGMRYIDALQARKEAQVEAGAKTLHTKPGIGRRNPGRMDGVKWNGDSFVCATHVDGDDHDSDSEQYSDSGYDSESDVQDERRPDSKTYEILLMDIAKPMKAKGVAKEFEIVQTVQRVIALEDDAKSDAWDLASCAESDWDELYDEDLLEAPEKARQTYSDASRAKPKGVGTGT</sequence>
<evidence type="ECO:0000256" key="3">
    <source>
        <dbReference type="ARBA" id="ARBA00022448"/>
    </source>
</evidence>
<feature type="compositionally biased region" description="Acidic residues" evidence="10">
    <location>
        <begin position="529"/>
        <end position="549"/>
    </location>
</feature>
<evidence type="ECO:0000256" key="1">
    <source>
        <dbReference type="ARBA" id="ARBA00004127"/>
    </source>
</evidence>
<keyword evidence="7 11" id="KW-1133">Transmembrane helix</keyword>